<evidence type="ECO:0000256" key="1">
    <source>
        <dbReference type="PROSITE-ProRule" id="PRU00175"/>
    </source>
</evidence>
<gene>
    <name evidence="3" type="ORF">QBC34DRAFT_376618</name>
</gene>
<keyword evidence="1" id="KW-0479">Metal-binding</keyword>
<reference evidence="3" key="2">
    <citation type="submission" date="2023-05" db="EMBL/GenBank/DDBJ databases">
        <authorList>
            <consortium name="Lawrence Berkeley National Laboratory"/>
            <person name="Steindorff A."/>
            <person name="Hensen N."/>
            <person name="Bonometti L."/>
            <person name="Westerberg I."/>
            <person name="Brannstrom I.O."/>
            <person name="Guillou S."/>
            <person name="Cros-Aarteil S."/>
            <person name="Calhoun S."/>
            <person name="Haridas S."/>
            <person name="Kuo A."/>
            <person name="Mondo S."/>
            <person name="Pangilinan J."/>
            <person name="Riley R."/>
            <person name="Labutti K."/>
            <person name="Andreopoulos B."/>
            <person name="Lipzen A."/>
            <person name="Chen C."/>
            <person name="Yanf M."/>
            <person name="Daum C."/>
            <person name="Ng V."/>
            <person name="Clum A."/>
            <person name="Ohm R."/>
            <person name="Martin F."/>
            <person name="Silar P."/>
            <person name="Natvig D."/>
            <person name="Lalanne C."/>
            <person name="Gautier V."/>
            <person name="Ament-Velasquez S.L."/>
            <person name="Kruys A."/>
            <person name="Hutchinson M.I."/>
            <person name="Powell A.J."/>
            <person name="Barry K."/>
            <person name="Miller A.N."/>
            <person name="Grigoriev I.V."/>
            <person name="Debuchy R."/>
            <person name="Gladieux P."/>
            <person name="Thoren M.H."/>
            <person name="Johannesson H."/>
        </authorList>
    </citation>
    <scope>NUCLEOTIDE SEQUENCE</scope>
    <source>
        <strain evidence="3">PSN243</strain>
    </source>
</reference>
<accession>A0AAV9GY50</accession>
<keyword evidence="1" id="KW-0863">Zinc-finger</keyword>
<dbReference type="Pfam" id="PF13639">
    <property type="entry name" value="zf-RING_2"/>
    <property type="match status" value="1"/>
</dbReference>
<evidence type="ECO:0000313" key="4">
    <source>
        <dbReference type="Proteomes" id="UP001321760"/>
    </source>
</evidence>
<sequence length="226" mass="25555">MSVIMRRKARTSSYIKDVKQPLFSEKSTNSIPKASEVDTTCPICQELVGYPNPEGIAEEWSSLPCGHRFGGHCIKQYLRIVADDRPSCPICRQSAYHGCGHPALPTRLTGSAAKSSIDAKKTTERVRNLQASFCLYCQSDSRSTGRLAATGARRPRRIKTLLWSITNMPRKLLGRGRRNPAPGYARRPLLVPWEMDEDAGPWVDPWPRLRDPAWERWWDSQHPVLS</sequence>
<dbReference type="PROSITE" id="PS50089">
    <property type="entry name" value="ZF_RING_2"/>
    <property type="match status" value="1"/>
</dbReference>
<evidence type="ECO:0000259" key="2">
    <source>
        <dbReference type="PROSITE" id="PS50089"/>
    </source>
</evidence>
<keyword evidence="1" id="KW-0862">Zinc</keyword>
<proteinExistence type="predicted"/>
<name>A0AAV9GY50_9PEZI</name>
<protein>
    <recommendedName>
        <fullName evidence="2">RING-type domain-containing protein</fullName>
    </recommendedName>
</protein>
<dbReference type="InterPro" id="IPR013083">
    <property type="entry name" value="Znf_RING/FYVE/PHD"/>
</dbReference>
<dbReference type="EMBL" id="MU865921">
    <property type="protein sequence ID" value="KAK4453167.1"/>
    <property type="molecule type" value="Genomic_DNA"/>
</dbReference>
<dbReference type="InterPro" id="IPR001841">
    <property type="entry name" value="Znf_RING"/>
</dbReference>
<dbReference type="AlphaFoldDB" id="A0AAV9GY50"/>
<dbReference type="SUPFAM" id="SSF57850">
    <property type="entry name" value="RING/U-box"/>
    <property type="match status" value="1"/>
</dbReference>
<reference evidence="3" key="1">
    <citation type="journal article" date="2023" name="Mol. Phylogenet. Evol.">
        <title>Genome-scale phylogeny and comparative genomics of the fungal order Sordariales.</title>
        <authorList>
            <person name="Hensen N."/>
            <person name="Bonometti L."/>
            <person name="Westerberg I."/>
            <person name="Brannstrom I.O."/>
            <person name="Guillou S."/>
            <person name="Cros-Aarteil S."/>
            <person name="Calhoun S."/>
            <person name="Haridas S."/>
            <person name="Kuo A."/>
            <person name="Mondo S."/>
            <person name="Pangilinan J."/>
            <person name="Riley R."/>
            <person name="LaButti K."/>
            <person name="Andreopoulos B."/>
            <person name="Lipzen A."/>
            <person name="Chen C."/>
            <person name="Yan M."/>
            <person name="Daum C."/>
            <person name="Ng V."/>
            <person name="Clum A."/>
            <person name="Steindorff A."/>
            <person name="Ohm R.A."/>
            <person name="Martin F."/>
            <person name="Silar P."/>
            <person name="Natvig D.O."/>
            <person name="Lalanne C."/>
            <person name="Gautier V."/>
            <person name="Ament-Velasquez S.L."/>
            <person name="Kruys A."/>
            <person name="Hutchinson M.I."/>
            <person name="Powell A.J."/>
            <person name="Barry K."/>
            <person name="Miller A.N."/>
            <person name="Grigoriev I.V."/>
            <person name="Debuchy R."/>
            <person name="Gladieux P."/>
            <person name="Hiltunen Thoren M."/>
            <person name="Johannesson H."/>
        </authorList>
    </citation>
    <scope>NUCLEOTIDE SEQUENCE</scope>
    <source>
        <strain evidence="3">PSN243</strain>
    </source>
</reference>
<organism evidence="3 4">
    <name type="scientific">Podospora aff. communis PSN243</name>
    <dbReference type="NCBI Taxonomy" id="3040156"/>
    <lineage>
        <taxon>Eukaryota</taxon>
        <taxon>Fungi</taxon>
        <taxon>Dikarya</taxon>
        <taxon>Ascomycota</taxon>
        <taxon>Pezizomycotina</taxon>
        <taxon>Sordariomycetes</taxon>
        <taxon>Sordariomycetidae</taxon>
        <taxon>Sordariales</taxon>
        <taxon>Podosporaceae</taxon>
        <taxon>Podospora</taxon>
    </lineage>
</organism>
<dbReference type="GO" id="GO:0008270">
    <property type="term" value="F:zinc ion binding"/>
    <property type="evidence" value="ECO:0007669"/>
    <property type="project" value="UniProtKB-KW"/>
</dbReference>
<evidence type="ECO:0000313" key="3">
    <source>
        <dbReference type="EMBL" id="KAK4453167.1"/>
    </source>
</evidence>
<keyword evidence="4" id="KW-1185">Reference proteome</keyword>
<dbReference type="SMART" id="SM00184">
    <property type="entry name" value="RING"/>
    <property type="match status" value="1"/>
</dbReference>
<dbReference type="Gene3D" id="3.30.40.10">
    <property type="entry name" value="Zinc/RING finger domain, C3HC4 (zinc finger)"/>
    <property type="match status" value="1"/>
</dbReference>
<comment type="caution">
    <text evidence="3">The sequence shown here is derived from an EMBL/GenBank/DDBJ whole genome shotgun (WGS) entry which is preliminary data.</text>
</comment>
<feature type="domain" description="RING-type" evidence="2">
    <location>
        <begin position="41"/>
        <end position="92"/>
    </location>
</feature>
<dbReference type="Proteomes" id="UP001321760">
    <property type="component" value="Unassembled WGS sequence"/>
</dbReference>